<dbReference type="RefSeq" id="WP_243796352.1">
    <property type="nucleotide sequence ID" value="NZ_JALHAT010000001.1"/>
</dbReference>
<proteinExistence type="inferred from homology"/>
<evidence type="ECO:0000256" key="3">
    <source>
        <dbReference type="ARBA" id="ARBA00022857"/>
    </source>
</evidence>
<feature type="binding site" evidence="7">
    <location>
        <position position="285"/>
    </location>
    <ligand>
        <name>a divalent metal cation</name>
        <dbReference type="ChEBI" id="CHEBI:60240"/>
        <note>ligand shared between dimeric partners</note>
    </ligand>
</feature>
<evidence type="ECO:0000313" key="10">
    <source>
        <dbReference type="Proteomes" id="UP001162802"/>
    </source>
</evidence>
<comment type="cofactor">
    <cofactor evidence="7">
        <name>Zn(2+)</name>
        <dbReference type="ChEBI" id="CHEBI:29105"/>
    </cofactor>
    <cofactor evidence="7">
        <name>Mg(2+)</name>
        <dbReference type="ChEBI" id="CHEBI:18420"/>
    </cofactor>
    <cofactor evidence="7">
        <name>Co(2+)</name>
        <dbReference type="ChEBI" id="CHEBI:48828"/>
    </cofactor>
    <text evidence="7">Binds 1 divalent metal cation per subunit. Can use ions such as Zn(2+), Mg(2+) or Co(2+).</text>
</comment>
<feature type="compositionally biased region" description="Pro residues" evidence="8">
    <location>
        <begin position="1"/>
        <end position="11"/>
    </location>
</feature>
<feature type="binding site" evidence="7">
    <location>
        <position position="293"/>
    </location>
    <ligand>
        <name>substrate</name>
    </ligand>
</feature>
<dbReference type="NCBIfam" id="NF003699">
    <property type="entry name" value="PRK05312.1"/>
    <property type="match status" value="1"/>
</dbReference>
<dbReference type="Gene3D" id="3.40.718.10">
    <property type="entry name" value="Isopropylmalate Dehydrogenase"/>
    <property type="match status" value="1"/>
</dbReference>
<keyword evidence="7" id="KW-0862">Zinc</keyword>
<keyword evidence="1 7" id="KW-0963">Cytoplasm</keyword>
<dbReference type="SUPFAM" id="SSF53659">
    <property type="entry name" value="Isocitrate/Isopropylmalate dehydrogenase-like"/>
    <property type="match status" value="1"/>
</dbReference>
<comment type="miscellaneous">
    <text evidence="7">The active site is located at the dimer interface.</text>
</comment>
<dbReference type="PANTHER" id="PTHR30004:SF6">
    <property type="entry name" value="D-THREONATE 4-PHOSPHATE DEHYDROGENASE"/>
    <property type="match status" value="1"/>
</dbReference>
<dbReference type="HAMAP" id="MF_00536">
    <property type="entry name" value="PdxA"/>
    <property type="match status" value="1"/>
</dbReference>
<accession>A0ABT0A7R1</accession>
<keyword evidence="5 7" id="KW-0520">NAD</keyword>
<comment type="subcellular location">
    <subcellularLocation>
        <location evidence="7">Cytoplasm</location>
    </subcellularLocation>
</comment>
<dbReference type="InterPro" id="IPR037510">
    <property type="entry name" value="PdxA"/>
</dbReference>
<protein>
    <recommendedName>
        <fullName evidence="7">4-hydroxythreonine-4-phosphate dehydrogenase</fullName>
        <ecNumber evidence="7">1.1.1.262</ecNumber>
    </recommendedName>
    <alternativeName>
        <fullName evidence="7">4-(phosphohydroxy)-L-threonine dehydrogenase</fullName>
    </alternativeName>
</protein>
<keyword evidence="7" id="KW-0170">Cobalt</keyword>
<evidence type="ECO:0000256" key="6">
    <source>
        <dbReference type="ARBA" id="ARBA00023096"/>
    </source>
</evidence>
<feature type="binding site" evidence="7">
    <location>
        <position position="230"/>
    </location>
    <ligand>
        <name>a divalent metal cation</name>
        <dbReference type="ChEBI" id="CHEBI:60240"/>
        <note>ligand shared between dimeric partners</note>
    </ligand>
</feature>
<feature type="region of interest" description="Disordered" evidence="8">
    <location>
        <begin position="1"/>
        <end position="22"/>
    </location>
</feature>
<gene>
    <name evidence="7 9" type="primary">pdxA</name>
    <name evidence="9" type="ORF">MTR65_00795</name>
</gene>
<comment type="subunit">
    <text evidence="7">Homodimer.</text>
</comment>
<evidence type="ECO:0000256" key="8">
    <source>
        <dbReference type="SAM" id="MobiDB-lite"/>
    </source>
</evidence>
<keyword evidence="4 7" id="KW-0560">Oxidoreductase</keyword>
<evidence type="ECO:0000256" key="7">
    <source>
        <dbReference type="HAMAP-Rule" id="MF_00536"/>
    </source>
</evidence>
<feature type="binding site" evidence="7">
    <location>
        <position position="154"/>
    </location>
    <ligand>
        <name>substrate</name>
    </ligand>
</feature>
<comment type="catalytic activity">
    <reaction evidence="7">
        <text>4-(phosphooxy)-L-threonine + NAD(+) = 3-amino-2-oxopropyl phosphate + CO2 + NADH</text>
        <dbReference type="Rhea" id="RHEA:32275"/>
        <dbReference type="ChEBI" id="CHEBI:16526"/>
        <dbReference type="ChEBI" id="CHEBI:57279"/>
        <dbReference type="ChEBI" id="CHEBI:57540"/>
        <dbReference type="ChEBI" id="CHEBI:57945"/>
        <dbReference type="ChEBI" id="CHEBI:58452"/>
        <dbReference type="EC" id="1.1.1.262"/>
    </reaction>
</comment>
<keyword evidence="6 7" id="KW-0664">Pyridoxine biosynthesis</keyword>
<feature type="compositionally biased region" description="Low complexity" evidence="8">
    <location>
        <begin position="12"/>
        <end position="22"/>
    </location>
</feature>
<evidence type="ECO:0000256" key="4">
    <source>
        <dbReference type="ARBA" id="ARBA00023002"/>
    </source>
</evidence>
<comment type="caution">
    <text evidence="9">The sequence shown here is derived from an EMBL/GenBank/DDBJ whole genome shotgun (WGS) entry which is preliminary data.</text>
</comment>
<evidence type="ECO:0000256" key="1">
    <source>
        <dbReference type="ARBA" id="ARBA00022490"/>
    </source>
</evidence>
<feature type="binding site" evidence="7">
    <location>
        <position position="185"/>
    </location>
    <ligand>
        <name>a divalent metal cation</name>
        <dbReference type="ChEBI" id="CHEBI:60240"/>
        <note>ligand shared between dimeric partners</note>
    </ligand>
</feature>
<dbReference type="Pfam" id="PF04166">
    <property type="entry name" value="PdxA"/>
    <property type="match status" value="1"/>
</dbReference>
<comment type="function">
    <text evidence="7">Catalyzes the NAD(P)-dependent oxidation of 4-(phosphooxy)-L-threonine (HTP) into 2-amino-3-oxo-4-(phosphooxy)butyric acid which spontaneously decarboxylates to form 3-amino-2-oxopropyl phosphate (AHAP).</text>
</comment>
<dbReference type="EMBL" id="JALHAT010000001">
    <property type="protein sequence ID" value="MCJ1959216.1"/>
    <property type="molecule type" value="Genomic_DNA"/>
</dbReference>
<dbReference type="InterPro" id="IPR005255">
    <property type="entry name" value="PdxA_fam"/>
</dbReference>
<keyword evidence="7" id="KW-0460">Magnesium</keyword>
<comment type="pathway">
    <text evidence="7">Cofactor biosynthesis; pyridoxine 5'-phosphate biosynthesis; pyridoxine 5'-phosphate from D-erythrose 4-phosphate: step 4/5.</text>
</comment>
<evidence type="ECO:0000256" key="2">
    <source>
        <dbReference type="ARBA" id="ARBA00022723"/>
    </source>
</evidence>
<comment type="caution">
    <text evidence="7">Lacks conserved residue(s) required for the propagation of feature annotation.</text>
</comment>
<keyword evidence="2 7" id="KW-0479">Metal-binding</keyword>
<evidence type="ECO:0000256" key="5">
    <source>
        <dbReference type="ARBA" id="ARBA00023027"/>
    </source>
</evidence>
<dbReference type="Proteomes" id="UP001162802">
    <property type="component" value="Unassembled WGS sequence"/>
</dbReference>
<keyword evidence="3 7" id="KW-0521">NADP</keyword>
<feature type="binding site" evidence="7">
    <location>
        <position position="311"/>
    </location>
    <ligand>
        <name>substrate</name>
    </ligand>
</feature>
<reference evidence="9" key="1">
    <citation type="submission" date="2022-03" db="EMBL/GenBank/DDBJ databases">
        <title>Identification of a novel bacterium isolated from mangrove sediments.</title>
        <authorList>
            <person name="Pan X."/>
        </authorList>
    </citation>
    <scope>NUCLEOTIDE SEQUENCE</scope>
    <source>
        <strain evidence="9">B2637</strain>
    </source>
</reference>
<dbReference type="EC" id="1.1.1.262" evidence="7"/>
<sequence>MDSPIPAPPIAPTGTKPTAAPVAVSLGDPAGIAPELIAEAWLQRREAGLSPFFAVGGALTLGMAAASRGHTLPVRQIERPAEALEIFEEALPVLGEADCAPQFGEPDEAGARLALHSLTEATDLARTGAAGAVVTGPIAKARLATVGFTHPGQTEFLAEACALGPDDAVMMLAGPNLRTVPLTVHEPLARVPGLITPELITHKARIVARALVRDFGLAAPRIAITGLNPHAGEDGRMGEEEIRIIAPAIAQLQAEGLAVTGPHPADALFAAHERAGYDVALCMYHDQALIPIKTLDFDAGVNVTLGLPIIRTSPDHGTAFGIAGRNIASPGAMIAALRMAGECAARRTAGLLP</sequence>
<name>A0ABT0A7R1_9SPHN</name>
<feature type="binding site" evidence="7">
    <location>
        <position position="302"/>
    </location>
    <ligand>
        <name>substrate</name>
    </ligand>
</feature>
<dbReference type="GO" id="GO:0050570">
    <property type="term" value="F:4-hydroxythreonine-4-phosphate dehydrogenase activity"/>
    <property type="evidence" value="ECO:0007669"/>
    <property type="project" value="UniProtKB-EC"/>
</dbReference>
<dbReference type="NCBIfam" id="TIGR00557">
    <property type="entry name" value="pdxA"/>
    <property type="match status" value="1"/>
</dbReference>
<keyword evidence="10" id="KW-1185">Reference proteome</keyword>
<evidence type="ECO:0000313" key="9">
    <source>
        <dbReference type="EMBL" id="MCJ1959216.1"/>
    </source>
</evidence>
<comment type="similarity">
    <text evidence="7">Belongs to the PdxA family.</text>
</comment>
<organism evidence="9 10">
    <name type="scientific">Novosphingobium mangrovi</name>
    <name type="common">ex Hu et al. 2023</name>
    <dbReference type="NCBI Taxonomy" id="2930094"/>
    <lineage>
        <taxon>Bacteria</taxon>
        <taxon>Pseudomonadati</taxon>
        <taxon>Pseudomonadota</taxon>
        <taxon>Alphaproteobacteria</taxon>
        <taxon>Sphingomonadales</taxon>
        <taxon>Sphingomonadaceae</taxon>
        <taxon>Novosphingobium</taxon>
    </lineage>
</organism>
<dbReference type="PANTHER" id="PTHR30004">
    <property type="entry name" value="4-HYDROXYTHREONINE-4-PHOSPHATE DEHYDROGENASE"/>
    <property type="match status" value="1"/>
</dbReference>